<protein>
    <submittedName>
        <fullName evidence="2">Uncharacterized protein</fullName>
    </submittedName>
</protein>
<keyword evidence="3" id="KW-1185">Reference proteome</keyword>
<gene>
    <name evidence="2" type="ORF">M440DRAFT_251626</name>
</gene>
<proteinExistence type="predicted"/>
<organism evidence="2 3">
    <name type="scientific">Trichoderma longibrachiatum ATCC 18648</name>
    <dbReference type="NCBI Taxonomy" id="983965"/>
    <lineage>
        <taxon>Eukaryota</taxon>
        <taxon>Fungi</taxon>
        <taxon>Dikarya</taxon>
        <taxon>Ascomycota</taxon>
        <taxon>Pezizomycotina</taxon>
        <taxon>Sordariomycetes</taxon>
        <taxon>Hypocreomycetidae</taxon>
        <taxon>Hypocreales</taxon>
        <taxon>Hypocreaceae</taxon>
        <taxon>Trichoderma</taxon>
    </lineage>
</organism>
<evidence type="ECO:0000313" key="3">
    <source>
        <dbReference type="Proteomes" id="UP000240760"/>
    </source>
</evidence>
<evidence type="ECO:0000256" key="1">
    <source>
        <dbReference type="SAM" id="MobiDB-lite"/>
    </source>
</evidence>
<evidence type="ECO:0000313" key="2">
    <source>
        <dbReference type="EMBL" id="PTB78036.1"/>
    </source>
</evidence>
<reference evidence="2 3" key="1">
    <citation type="submission" date="2016-07" db="EMBL/GenBank/DDBJ databases">
        <title>Multiple horizontal gene transfer events from other fungi enriched the ability of initially mycotrophic Trichoderma (Ascomycota) to feed on dead plant biomass.</title>
        <authorList>
            <consortium name="DOE Joint Genome Institute"/>
            <person name="Aerts A."/>
            <person name="Atanasova L."/>
            <person name="Chenthamara K."/>
            <person name="Zhang J."/>
            <person name="Grujic M."/>
            <person name="Henrissat B."/>
            <person name="Kuo A."/>
            <person name="Salamov A."/>
            <person name="Lipzen A."/>
            <person name="Labutti K."/>
            <person name="Barry K."/>
            <person name="Miao Y."/>
            <person name="Rahimi M.J."/>
            <person name="Shen Q."/>
            <person name="Grigoriev I.V."/>
            <person name="Kubicek C.P."/>
            <person name="Druzhinina I.S."/>
        </authorList>
    </citation>
    <scope>NUCLEOTIDE SEQUENCE [LARGE SCALE GENOMIC DNA]</scope>
    <source>
        <strain evidence="2 3">ATCC 18648</strain>
    </source>
</reference>
<sequence length="62" mass="6792">MTPTYNPALYPLPYPPVSPKPSPVPSHPFPPTTNLCNERKKKKKSPGHGRKRLIGAVAMSRG</sequence>
<dbReference type="EMBL" id="KZ679129">
    <property type="protein sequence ID" value="PTB78036.1"/>
    <property type="molecule type" value="Genomic_DNA"/>
</dbReference>
<dbReference type="AlphaFoldDB" id="A0A2T4C8Z7"/>
<name>A0A2T4C8Z7_TRILO</name>
<accession>A0A2T4C8Z7</accession>
<feature type="region of interest" description="Disordered" evidence="1">
    <location>
        <begin position="1"/>
        <end position="62"/>
    </location>
</feature>
<feature type="compositionally biased region" description="Basic residues" evidence="1">
    <location>
        <begin position="39"/>
        <end position="53"/>
    </location>
</feature>
<dbReference type="Proteomes" id="UP000240760">
    <property type="component" value="Unassembled WGS sequence"/>
</dbReference>
<feature type="compositionally biased region" description="Pro residues" evidence="1">
    <location>
        <begin position="10"/>
        <end position="31"/>
    </location>
</feature>